<proteinExistence type="predicted"/>
<evidence type="ECO:0000313" key="2">
    <source>
        <dbReference type="EMBL" id="JAD34258.1"/>
    </source>
</evidence>
<reference evidence="2" key="1">
    <citation type="submission" date="2014-09" db="EMBL/GenBank/DDBJ databases">
        <authorList>
            <person name="Magalhaes I.L.F."/>
            <person name="Oliveira U."/>
            <person name="Santos F.R."/>
            <person name="Vidigal T.H.D.A."/>
            <person name="Brescovit A.D."/>
            <person name="Santos A.J."/>
        </authorList>
    </citation>
    <scope>NUCLEOTIDE SEQUENCE</scope>
    <source>
        <tissue evidence="2">Shoot tissue taken approximately 20 cm above the soil surface</tissue>
    </source>
</reference>
<dbReference type="EMBL" id="GBRH01263637">
    <property type="protein sequence ID" value="JAD34258.1"/>
    <property type="molecule type" value="Transcribed_RNA"/>
</dbReference>
<reference evidence="2" key="2">
    <citation type="journal article" date="2015" name="Data Brief">
        <title>Shoot transcriptome of the giant reed, Arundo donax.</title>
        <authorList>
            <person name="Barrero R.A."/>
            <person name="Guerrero F.D."/>
            <person name="Moolhuijzen P."/>
            <person name="Goolsby J.A."/>
            <person name="Tidwell J."/>
            <person name="Bellgard S.E."/>
            <person name="Bellgard M.I."/>
        </authorList>
    </citation>
    <scope>NUCLEOTIDE SEQUENCE</scope>
    <source>
        <tissue evidence="2">Shoot tissue taken approximately 20 cm above the soil surface</tissue>
    </source>
</reference>
<accession>A0A0A8Z9A5</accession>
<name>A0A0A8Z9A5_ARUDO</name>
<feature type="compositionally biased region" description="Basic and acidic residues" evidence="1">
    <location>
        <begin position="25"/>
        <end position="37"/>
    </location>
</feature>
<evidence type="ECO:0000256" key="1">
    <source>
        <dbReference type="SAM" id="MobiDB-lite"/>
    </source>
</evidence>
<organism evidence="2">
    <name type="scientific">Arundo donax</name>
    <name type="common">Giant reed</name>
    <name type="synonym">Donax arundinaceus</name>
    <dbReference type="NCBI Taxonomy" id="35708"/>
    <lineage>
        <taxon>Eukaryota</taxon>
        <taxon>Viridiplantae</taxon>
        <taxon>Streptophyta</taxon>
        <taxon>Embryophyta</taxon>
        <taxon>Tracheophyta</taxon>
        <taxon>Spermatophyta</taxon>
        <taxon>Magnoliopsida</taxon>
        <taxon>Liliopsida</taxon>
        <taxon>Poales</taxon>
        <taxon>Poaceae</taxon>
        <taxon>PACMAD clade</taxon>
        <taxon>Arundinoideae</taxon>
        <taxon>Arundineae</taxon>
        <taxon>Arundo</taxon>
    </lineage>
</organism>
<feature type="region of interest" description="Disordered" evidence="1">
    <location>
        <begin position="1"/>
        <end position="37"/>
    </location>
</feature>
<sequence>MEPSVLHRLTAAAGAQRRGRQGSVVRDDREEEHRHRTEKVKLMAASAWLEREEGGVATVRCSRR</sequence>
<protein>
    <submittedName>
        <fullName evidence="2">Uncharacterized protein</fullName>
    </submittedName>
</protein>
<dbReference type="AlphaFoldDB" id="A0A0A8Z9A5"/>